<dbReference type="AlphaFoldDB" id="A0A7W8ZT85"/>
<feature type="domain" description="Condensation" evidence="2">
    <location>
        <begin position="6"/>
        <end position="75"/>
    </location>
</feature>
<dbReference type="InterPro" id="IPR001242">
    <property type="entry name" value="Condensation_dom"/>
</dbReference>
<dbReference type="FunFam" id="3.40.50.980:FF:000001">
    <property type="entry name" value="Non-ribosomal peptide synthetase"/>
    <property type="match status" value="1"/>
</dbReference>
<feature type="non-terminal residue" evidence="3">
    <location>
        <position position="1"/>
    </location>
</feature>
<dbReference type="SUPFAM" id="SSF56801">
    <property type="entry name" value="Acetyl-CoA synthetase-like"/>
    <property type="match status" value="1"/>
</dbReference>
<organism evidence="3 4">
    <name type="scientific">Pedobacter cryoconitis</name>
    <dbReference type="NCBI Taxonomy" id="188932"/>
    <lineage>
        <taxon>Bacteria</taxon>
        <taxon>Pseudomonadati</taxon>
        <taxon>Bacteroidota</taxon>
        <taxon>Sphingobacteriia</taxon>
        <taxon>Sphingobacteriales</taxon>
        <taxon>Sphingobacteriaceae</taxon>
        <taxon>Pedobacter</taxon>
    </lineage>
</organism>
<dbReference type="InterPro" id="IPR020459">
    <property type="entry name" value="AMP-binding"/>
</dbReference>
<dbReference type="GO" id="GO:0043041">
    <property type="term" value="P:amino acid activation for nonribosomal peptide biosynthetic process"/>
    <property type="evidence" value="ECO:0007669"/>
    <property type="project" value="TreeGrafter"/>
</dbReference>
<dbReference type="Pfam" id="PF00501">
    <property type="entry name" value="AMP-binding"/>
    <property type="match status" value="1"/>
</dbReference>
<evidence type="ECO:0000259" key="1">
    <source>
        <dbReference type="Pfam" id="PF00501"/>
    </source>
</evidence>
<dbReference type="Gene3D" id="3.30.559.30">
    <property type="entry name" value="Nonribosomal peptide synthetase, condensation domain"/>
    <property type="match status" value="1"/>
</dbReference>
<proteinExistence type="predicted"/>
<name>A0A7W8ZT85_9SPHI</name>
<evidence type="ECO:0000259" key="2">
    <source>
        <dbReference type="Pfam" id="PF00668"/>
    </source>
</evidence>
<dbReference type="Gene3D" id="3.40.50.980">
    <property type="match status" value="2"/>
</dbReference>
<evidence type="ECO:0000313" key="4">
    <source>
        <dbReference type="Proteomes" id="UP000537204"/>
    </source>
</evidence>
<dbReference type="Proteomes" id="UP000537204">
    <property type="component" value="Unassembled WGS sequence"/>
</dbReference>
<reference evidence="3 4" key="1">
    <citation type="submission" date="2020-08" db="EMBL/GenBank/DDBJ databases">
        <title>Genomic Encyclopedia of Type Strains, Phase IV (KMG-V): Genome sequencing to study the core and pangenomes of soil and plant-associated prokaryotes.</title>
        <authorList>
            <person name="Whitman W."/>
        </authorList>
    </citation>
    <scope>NUCLEOTIDE SEQUENCE [LARGE SCALE GENOMIC DNA]</scope>
    <source>
        <strain evidence="3 4">S3M1</strain>
    </source>
</reference>
<dbReference type="GO" id="GO:0031177">
    <property type="term" value="F:phosphopantetheine binding"/>
    <property type="evidence" value="ECO:0007669"/>
    <property type="project" value="TreeGrafter"/>
</dbReference>
<comment type="caution">
    <text evidence="3">The sequence shown here is derived from an EMBL/GenBank/DDBJ whole genome shotgun (WGS) entry which is preliminary data.</text>
</comment>
<dbReference type="PANTHER" id="PTHR45527">
    <property type="entry name" value="NONRIBOSOMAL PEPTIDE SYNTHETASE"/>
    <property type="match status" value="1"/>
</dbReference>
<dbReference type="RefSeq" id="WP_183885707.1">
    <property type="nucleotide sequence ID" value="NZ_JACHCE010000022.1"/>
</dbReference>
<evidence type="ECO:0000313" key="3">
    <source>
        <dbReference type="EMBL" id="MBB5639452.1"/>
    </source>
</evidence>
<dbReference type="GO" id="GO:0005737">
    <property type="term" value="C:cytoplasm"/>
    <property type="evidence" value="ECO:0007669"/>
    <property type="project" value="TreeGrafter"/>
</dbReference>
<dbReference type="PRINTS" id="PR00154">
    <property type="entry name" value="AMPBINDING"/>
</dbReference>
<dbReference type="GO" id="GO:0003824">
    <property type="term" value="F:catalytic activity"/>
    <property type="evidence" value="ECO:0007669"/>
    <property type="project" value="InterPro"/>
</dbReference>
<dbReference type="PROSITE" id="PS00455">
    <property type="entry name" value="AMP_BINDING"/>
    <property type="match status" value="1"/>
</dbReference>
<feature type="non-terminal residue" evidence="3">
    <location>
        <position position="390"/>
    </location>
</feature>
<dbReference type="EMBL" id="JACHCE010000022">
    <property type="protein sequence ID" value="MBB5639452.1"/>
    <property type="molecule type" value="Genomic_DNA"/>
</dbReference>
<dbReference type="InterPro" id="IPR020845">
    <property type="entry name" value="AMP-binding_CS"/>
</dbReference>
<dbReference type="InterPro" id="IPR000873">
    <property type="entry name" value="AMP-dep_synth/lig_dom"/>
</dbReference>
<protein>
    <submittedName>
        <fullName evidence="3">Non-ribosomal peptide synthetase component F</fullName>
    </submittedName>
</protein>
<gene>
    <name evidence="3" type="ORF">HDE68_005403</name>
</gene>
<dbReference type="SUPFAM" id="SSF52777">
    <property type="entry name" value="CoA-dependent acyltransferases"/>
    <property type="match status" value="1"/>
</dbReference>
<accession>A0A7W8ZT85</accession>
<dbReference type="PANTHER" id="PTHR45527:SF1">
    <property type="entry name" value="FATTY ACID SYNTHASE"/>
    <property type="match status" value="1"/>
</dbReference>
<dbReference type="GO" id="GO:0044550">
    <property type="term" value="P:secondary metabolite biosynthetic process"/>
    <property type="evidence" value="ECO:0007669"/>
    <property type="project" value="TreeGrafter"/>
</dbReference>
<sequence length="390" mass="42100">QEAGGISKFDLSLFASEHSGCLYLSLVYSTALFSESSVSRFGDYFQQMIKAVVADPGIQLCKLDLLSSAERSRLLELGKGASASYTTERTVVDLFCEQALNYPDATAIVFEDHVLTYRELDQLSNQLASRLQSSHQIAAGDTVGICLGRSGLMLVGILGILKAGGVYVPFDIDYPQERKSYICADAGICLLLTVTDHVFDVVDYYSGAILALDVELDLTADRDSYSRPVVAIHGESLAYISYTSGSTGNPKGVMVPHQAILRLLSLSDIVLDKNTVTLQLSSISFDAATFEIWAALLSGGKVVIGGDGAIDISRLNSLIEKEGVNTLWLTSGLLDQWAESDLSGLPLRYLLSGGDVVRASSVVKVYRQLAAVRIYNGYGPTENTTFTCCY</sequence>
<feature type="domain" description="AMP-dependent synthetase/ligase" evidence="1">
    <location>
        <begin position="97"/>
        <end position="388"/>
    </location>
</feature>
<dbReference type="Pfam" id="PF00668">
    <property type="entry name" value="Condensation"/>
    <property type="match status" value="1"/>
</dbReference>